<proteinExistence type="predicted"/>
<dbReference type="InterPro" id="IPR013783">
    <property type="entry name" value="Ig-like_fold"/>
</dbReference>
<reference evidence="1 2" key="1">
    <citation type="submission" date="2020-07" db="EMBL/GenBank/DDBJ databases">
        <title>Sequencing the genomes of 1000 actinobacteria strains.</title>
        <authorList>
            <person name="Klenk H.-P."/>
        </authorList>
    </citation>
    <scope>NUCLEOTIDE SEQUENCE [LARGE SCALE GENOMIC DNA]</scope>
    <source>
        <strain evidence="1 2">DSM 103833</strain>
    </source>
</reference>
<dbReference type="InterPro" id="IPR008964">
    <property type="entry name" value="Invasin/intimin_cell_adhesion"/>
</dbReference>
<sequence>MAAVGLPLAASATTIESEMDTAYTDREVVLVTPSGALASTKNDGTNSSISLSAIATSDIDSLRFQFSTDAGATWTNIGGPLAAPNDDGAYSIEWTPGFALPAAGVLVRANGHSSIDNSQNIDQSAALAVNNTDETSALTPGSALGVYRSPIDVNDDNVIVTGTASAGNTVVSLVDANGANVASTGALAGPNFRGILDIDGVYTYNAPDEVQLRAVNASGTDDGEAYTLYQQVPTTITAVGSPANPADPNQNVQVTVTVLDQNGKPIAGAEVASDHVVDGTFIPRGETNASGQLVFAAEQNANDGSVSWIVNQTNSQVTYDPGVGDIKFDLQVGQGFSADLVGSSNDGPAFDFDEYDLATDIQVQVKDQTGANFDDPGTQDLTYFWKMLPFDPSIEPEDGDSHVVTNDANGLYDVPFAVGSDFPEGNLESGTYELWASLSDGGTGHPVSSRKVLTVKAGEATIEWVDPDGDGKVIAPAGTVATGNGNLVLEDGTGLPGRRVDFHYNTGTEYDEDGNTSMADANIISADPVTTGANGSFSVDVEDIGNSGTPEVGGEAGTGSANAPGIGNWGGVDVHHGFDFVTDQVPNGAVLEIEYDSETAGPAGTRELGTVHLEDAFGDNLAGVQIELSLDTPETAQNGAFFLGAGLSSFLDPVEGNYVPTRDDSLGSTITVSTNNNGDATFRTTIGRDSGFDDDGLTDAVVSADVDGLSADDSVEWDSSNPINASEITIVRTPGQPENQRLDKAVLFDIFAKDQYGNPAKGVEVTAECPDILGDDDTCSVGGVTTPSDLDNGGDLAVFSVDTNGDLIPDGEGEYTFTAEVSGGLTNSTNSGLSTDFTEVYNAAGNPVKKVVETSFDQSWYAGKIGEDEGATYTLTTSPANPVVAGQPVTATLTALDSEGNPLEGLRVDFVRTGDPDTETPVVTDEDGVAQYVFEVEENCTSDTVTAVVRDTVTYDGDPATEGVVSDQSTVVVSEPCKVNVNISGLNSENKKRDIINVTATSDADLTGLSVKLQRKVDGEWKTVGDKGKTLDSDGKARFSVRDLNGNKVTKYRVMIPATDLTKAATSKVLNRR</sequence>
<comment type="caution">
    <text evidence="1">The sequence shown here is derived from an EMBL/GenBank/DDBJ whole genome shotgun (WGS) entry which is preliminary data.</text>
</comment>
<dbReference type="GO" id="GO:0005975">
    <property type="term" value="P:carbohydrate metabolic process"/>
    <property type="evidence" value="ECO:0007669"/>
    <property type="project" value="UniProtKB-ARBA"/>
</dbReference>
<dbReference type="Gene3D" id="2.60.40.10">
    <property type="entry name" value="Immunoglobulins"/>
    <property type="match status" value="2"/>
</dbReference>
<protein>
    <recommendedName>
        <fullName evidence="3">Big-1 domain-containing protein</fullName>
    </recommendedName>
</protein>
<evidence type="ECO:0000313" key="1">
    <source>
        <dbReference type="EMBL" id="NYJ00207.1"/>
    </source>
</evidence>
<dbReference type="SUPFAM" id="SSF49373">
    <property type="entry name" value="Invasin/intimin cell-adhesion fragments"/>
    <property type="match status" value="1"/>
</dbReference>
<accession>A0A853BZA7</accession>
<name>A0A853BZA7_9ACTN</name>
<dbReference type="Proteomes" id="UP000530424">
    <property type="component" value="Unassembled WGS sequence"/>
</dbReference>
<gene>
    <name evidence="1" type="ORF">HNR19_000905</name>
</gene>
<dbReference type="EMBL" id="JACCFP010000001">
    <property type="protein sequence ID" value="NYJ00207.1"/>
    <property type="molecule type" value="Genomic_DNA"/>
</dbReference>
<evidence type="ECO:0000313" key="2">
    <source>
        <dbReference type="Proteomes" id="UP000530424"/>
    </source>
</evidence>
<dbReference type="AlphaFoldDB" id="A0A853BZA7"/>
<keyword evidence="2" id="KW-1185">Reference proteome</keyword>
<organism evidence="1 2">
    <name type="scientific">Nocardioides thalensis</name>
    <dbReference type="NCBI Taxonomy" id="1914755"/>
    <lineage>
        <taxon>Bacteria</taxon>
        <taxon>Bacillati</taxon>
        <taxon>Actinomycetota</taxon>
        <taxon>Actinomycetes</taxon>
        <taxon>Propionibacteriales</taxon>
        <taxon>Nocardioidaceae</taxon>
        <taxon>Nocardioides</taxon>
    </lineage>
</organism>
<evidence type="ECO:0008006" key="3">
    <source>
        <dbReference type="Google" id="ProtNLM"/>
    </source>
</evidence>